<gene>
    <name evidence="1" type="ORF">PGTG_05439</name>
</gene>
<dbReference type="AlphaFoldDB" id="E3K4A8"/>
<protein>
    <submittedName>
        <fullName evidence="1">Uncharacterized protein</fullName>
    </submittedName>
</protein>
<reference evidence="2" key="2">
    <citation type="journal article" date="2011" name="Proc. Natl. Acad. Sci. U.S.A.">
        <title>Obligate biotrophy features unraveled by the genomic analysis of rust fungi.</title>
        <authorList>
            <person name="Duplessis S."/>
            <person name="Cuomo C.A."/>
            <person name="Lin Y.-C."/>
            <person name="Aerts A."/>
            <person name="Tisserant E."/>
            <person name="Veneault-Fourrey C."/>
            <person name="Joly D.L."/>
            <person name="Hacquard S."/>
            <person name="Amselem J."/>
            <person name="Cantarel B.L."/>
            <person name="Chiu R."/>
            <person name="Coutinho P.M."/>
            <person name="Feau N."/>
            <person name="Field M."/>
            <person name="Frey P."/>
            <person name="Gelhaye E."/>
            <person name="Goldberg J."/>
            <person name="Grabherr M.G."/>
            <person name="Kodira C.D."/>
            <person name="Kohler A."/>
            <person name="Kuees U."/>
            <person name="Lindquist E.A."/>
            <person name="Lucas S.M."/>
            <person name="Mago R."/>
            <person name="Mauceli E."/>
            <person name="Morin E."/>
            <person name="Murat C."/>
            <person name="Pangilinan J.L."/>
            <person name="Park R."/>
            <person name="Pearson M."/>
            <person name="Quesneville H."/>
            <person name="Rouhier N."/>
            <person name="Sakthikumar S."/>
            <person name="Salamov A.A."/>
            <person name="Schmutz J."/>
            <person name="Selles B."/>
            <person name="Shapiro H."/>
            <person name="Tanguay P."/>
            <person name="Tuskan G.A."/>
            <person name="Henrissat B."/>
            <person name="Van de Peer Y."/>
            <person name="Rouze P."/>
            <person name="Ellis J.G."/>
            <person name="Dodds P.N."/>
            <person name="Schein J.E."/>
            <person name="Zhong S."/>
            <person name="Hamelin R.C."/>
            <person name="Grigoriev I.V."/>
            <person name="Szabo L.J."/>
            <person name="Martin F."/>
        </authorList>
    </citation>
    <scope>NUCLEOTIDE SEQUENCE [LARGE SCALE GENOMIC DNA]</scope>
    <source>
        <strain evidence="2">CRL 75-36-700-3 / race SCCL</strain>
    </source>
</reference>
<dbReference type="RefSeq" id="XP_003323537.1">
    <property type="nucleotide sequence ID" value="XM_003323489.1"/>
</dbReference>
<dbReference type="HOGENOM" id="CLU_2400765_0_0_1"/>
<reference key="1">
    <citation type="submission" date="2007-01" db="EMBL/GenBank/DDBJ databases">
        <title>The Genome Sequence of Puccinia graminis f. sp. tritici Strain CRL 75-36-700-3.</title>
        <authorList>
            <consortium name="The Broad Institute Genome Sequencing Platform"/>
            <person name="Birren B."/>
            <person name="Lander E."/>
            <person name="Galagan J."/>
            <person name="Nusbaum C."/>
            <person name="Devon K."/>
            <person name="Cuomo C."/>
            <person name="Jaffe D."/>
            <person name="Butler J."/>
            <person name="Alvarez P."/>
            <person name="Gnerre S."/>
            <person name="Grabherr M."/>
            <person name="Mauceli E."/>
            <person name="Brockman W."/>
            <person name="Young S."/>
            <person name="LaButti K."/>
            <person name="Sykes S."/>
            <person name="DeCaprio D."/>
            <person name="Crawford M."/>
            <person name="Koehrsen M."/>
            <person name="Engels R."/>
            <person name="Montgomery P."/>
            <person name="Pearson M."/>
            <person name="Howarth C."/>
            <person name="Larson L."/>
            <person name="White J."/>
            <person name="Zeng Q."/>
            <person name="Kodira C."/>
            <person name="Yandava C."/>
            <person name="Alvarado L."/>
            <person name="O'Leary S."/>
            <person name="Szabo L."/>
            <person name="Dean R."/>
            <person name="Schein J."/>
        </authorList>
    </citation>
    <scope>NUCLEOTIDE SEQUENCE</scope>
    <source>
        <strain>CRL 75-36-700-3</strain>
    </source>
</reference>
<evidence type="ECO:0000313" key="2">
    <source>
        <dbReference type="Proteomes" id="UP000008783"/>
    </source>
</evidence>
<dbReference type="InParanoid" id="E3K4A8"/>
<sequence>MTCCLPHVRPATAGHKRGCGESGSGKGAGAANLRWTRFRESSTTAKVTDPAAESSSKRHGSGTIVDLFTTIFQKKRGLVGWGVGWVWAGALYR</sequence>
<evidence type="ECO:0000313" key="1">
    <source>
        <dbReference type="EMBL" id="EFP79118.1"/>
    </source>
</evidence>
<dbReference type="KEGG" id="pgr:PGTG_05439"/>
<dbReference type="EMBL" id="DS178272">
    <property type="protein sequence ID" value="EFP79118.1"/>
    <property type="molecule type" value="Genomic_DNA"/>
</dbReference>
<dbReference type="Proteomes" id="UP000008783">
    <property type="component" value="Unassembled WGS sequence"/>
</dbReference>
<keyword evidence="2" id="KW-1185">Reference proteome</keyword>
<organism evidence="1 2">
    <name type="scientific">Puccinia graminis f. sp. tritici (strain CRL 75-36-700-3 / race SCCL)</name>
    <name type="common">Black stem rust fungus</name>
    <dbReference type="NCBI Taxonomy" id="418459"/>
    <lineage>
        <taxon>Eukaryota</taxon>
        <taxon>Fungi</taxon>
        <taxon>Dikarya</taxon>
        <taxon>Basidiomycota</taxon>
        <taxon>Pucciniomycotina</taxon>
        <taxon>Pucciniomycetes</taxon>
        <taxon>Pucciniales</taxon>
        <taxon>Pucciniaceae</taxon>
        <taxon>Puccinia</taxon>
    </lineage>
</organism>
<accession>E3K4A8</accession>
<name>E3K4A8_PUCGT</name>
<proteinExistence type="predicted"/>
<dbReference type="GeneID" id="10530941"/>
<dbReference type="VEuPathDB" id="FungiDB:PGTG_05439"/>